<dbReference type="Proteomes" id="UP000093451">
    <property type="component" value="Unassembled WGS sequence"/>
</dbReference>
<comment type="caution">
    <text evidence="1">The sequence shown here is derived from an EMBL/GenBank/DDBJ whole genome shotgun (WGS) entry which is preliminary data.</text>
</comment>
<dbReference type="EMBL" id="LXKT01000027">
    <property type="protein sequence ID" value="OCJ33462.1"/>
    <property type="molecule type" value="Genomic_DNA"/>
</dbReference>
<organism evidence="1 2">
    <name type="scientific">Agrobacterium tumefaciens</name>
    <dbReference type="NCBI Taxonomy" id="358"/>
    <lineage>
        <taxon>Bacteria</taxon>
        <taxon>Pseudomonadati</taxon>
        <taxon>Pseudomonadota</taxon>
        <taxon>Alphaproteobacteria</taxon>
        <taxon>Hyphomicrobiales</taxon>
        <taxon>Rhizobiaceae</taxon>
        <taxon>Rhizobium/Agrobacterium group</taxon>
        <taxon>Agrobacterium</taxon>
        <taxon>Agrobacterium tumefaciens complex</taxon>
    </lineage>
</organism>
<evidence type="ECO:0000313" key="1">
    <source>
        <dbReference type="EMBL" id="OCJ33462.1"/>
    </source>
</evidence>
<name>A0AB36ED22_AGRTU</name>
<dbReference type="AlphaFoldDB" id="A0AB36ED22"/>
<evidence type="ECO:0000313" key="2">
    <source>
        <dbReference type="Proteomes" id="UP000093451"/>
    </source>
</evidence>
<protein>
    <submittedName>
        <fullName evidence="1">Uncharacterized protein</fullName>
    </submittedName>
</protein>
<dbReference type="RefSeq" id="WP_065688827.1">
    <property type="nucleotide sequence ID" value="NZ_LXKT01000027.1"/>
</dbReference>
<reference evidence="1 2" key="1">
    <citation type="journal article" date="2016" name="PeerJ">
        <title>Gall-ID: tools for genotyping gall-causing phytopathogenic bacteria.</title>
        <authorList>
            <person name="Davis E.W.II."/>
            <person name="Weisberg A.J."/>
            <person name="Tabima J.F."/>
            <person name="Grunwald N.J."/>
            <person name="Chang J.H."/>
        </authorList>
    </citation>
    <scope>NUCLEOTIDE SEQUENCE [LARGE SCALE GENOMIC DNA]</scope>
    <source>
        <strain evidence="1 2">N2/73</strain>
    </source>
</reference>
<gene>
    <name evidence="1" type="ORF">A6U91_18705</name>
</gene>
<dbReference type="Pfam" id="PF24175">
    <property type="entry name" value="SU10_adaptor"/>
    <property type="match status" value="1"/>
</dbReference>
<dbReference type="InterPro" id="IPR056209">
    <property type="entry name" value="SU10_adaptor"/>
</dbReference>
<sequence length="192" mass="21433">MIGTYQQLVTAVQDYSLRSDAPIDLFIRLAESDISPYLIHYRAETEATININSSGVIALPNDHIKTRAIAVDGITPTPVGIFDNAIYPDQITYYKSGNQLNFRSVNPMSKATVAYYARVPALTSTANSNWLLTYYPSVYLYGVLSRLYKWAKDAEAEADAKASMMEAINALLEDHKQGTTVTNPIQREVTQW</sequence>
<accession>A0AB36ED22</accession>
<proteinExistence type="predicted"/>